<name>A0ABQ9X5N7_9EUKA</name>
<keyword evidence="2" id="KW-1185">Reference proteome</keyword>
<gene>
    <name evidence="1" type="ORF">BLNAU_18034</name>
</gene>
<evidence type="ECO:0000313" key="1">
    <source>
        <dbReference type="EMBL" id="KAK2947032.1"/>
    </source>
</evidence>
<dbReference type="EMBL" id="JARBJD010000212">
    <property type="protein sequence ID" value="KAK2947032.1"/>
    <property type="molecule type" value="Genomic_DNA"/>
</dbReference>
<accession>A0ABQ9X5N7</accession>
<comment type="caution">
    <text evidence="1">The sequence shown here is derived from an EMBL/GenBank/DDBJ whole genome shotgun (WGS) entry which is preliminary data.</text>
</comment>
<proteinExistence type="predicted"/>
<protein>
    <submittedName>
        <fullName evidence="1">Uncharacterized protein</fullName>
    </submittedName>
</protein>
<reference evidence="1 2" key="1">
    <citation type="journal article" date="2022" name="bioRxiv">
        <title>Genomics of Preaxostyla Flagellates Illuminates Evolutionary Transitions and the Path Towards Mitochondrial Loss.</title>
        <authorList>
            <person name="Novak L.V.F."/>
            <person name="Treitli S.C."/>
            <person name="Pyrih J."/>
            <person name="Halakuc P."/>
            <person name="Pipaliya S.V."/>
            <person name="Vacek V."/>
            <person name="Brzon O."/>
            <person name="Soukal P."/>
            <person name="Eme L."/>
            <person name="Dacks J.B."/>
            <person name="Karnkowska A."/>
            <person name="Elias M."/>
            <person name="Hampl V."/>
        </authorList>
    </citation>
    <scope>NUCLEOTIDE SEQUENCE [LARGE SCALE GENOMIC DNA]</scope>
    <source>
        <strain evidence="1">NAU3</strain>
        <tissue evidence="1">Gut</tissue>
    </source>
</reference>
<dbReference type="Proteomes" id="UP001281761">
    <property type="component" value="Unassembled WGS sequence"/>
</dbReference>
<evidence type="ECO:0000313" key="2">
    <source>
        <dbReference type="Proteomes" id="UP001281761"/>
    </source>
</evidence>
<organism evidence="1 2">
    <name type="scientific">Blattamonas nauphoetae</name>
    <dbReference type="NCBI Taxonomy" id="2049346"/>
    <lineage>
        <taxon>Eukaryota</taxon>
        <taxon>Metamonada</taxon>
        <taxon>Preaxostyla</taxon>
        <taxon>Oxymonadida</taxon>
        <taxon>Blattamonas</taxon>
    </lineage>
</organism>
<sequence length="186" mass="21485">MTFSDEYAPFLNWNPNHPATADQVGYAFISLVSMVKDSYIFDEELLRKASAPLMEFLEQSAVGCFRKWTCYGAESMGKGKQMLQTLEQEGSRDDLEQILLHEKSTIDGSNVRRYSFRMANRLEADIQNSSNHHFMDSYISSWMIEGTEKMCRGDVLLWILHQEGFGDDDDLIEPIQARFYRESPDL</sequence>